<dbReference type="Proteomes" id="UP000076727">
    <property type="component" value="Unassembled WGS sequence"/>
</dbReference>
<evidence type="ECO:0000256" key="13">
    <source>
        <dbReference type="SAM" id="MobiDB-lite"/>
    </source>
</evidence>
<dbReference type="InterPro" id="IPR002048">
    <property type="entry name" value="EF_hand_dom"/>
</dbReference>
<feature type="domain" description="EF-hand" evidence="14">
    <location>
        <begin position="142"/>
        <end position="178"/>
    </location>
</feature>
<keyword evidence="3" id="KW-0813">Transport</keyword>
<dbReference type="STRING" id="1314783.A0A165U3H3"/>
<dbReference type="Gene3D" id="1.50.40.10">
    <property type="entry name" value="Mitochondrial carrier domain"/>
    <property type="match status" value="1"/>
</dbReference>
<dbReference type="Gene3D" id="1.10.238.10">
    <property type="entry name" value="EF-hand"/>
    <property type="match status" value="1"/>
</dbReference>
<organism evidence="15 16">
    <name type="scientific">Daedalea quercina L-15889</name>
    <dbReference type="NCBI Taxonomy" id="1314783"/>
    <lineage>
        <taxon>Eukaryota</taxon>
        <taxon>Fungi</taxon>
        <taxon>Dikarya</taxon>
        <taxon>Basidiomycota</taxon>
        <taxon>Agaricomycotina</taxon>
        <taxon>Agaricomycetes</taxon>
        <taxon>Polyporales</taxon>
        <taxon>Fomitopsis</taxon>
    </lineage>
</organism>
<keyword evidence="10" id="KW-0496">Mitochondrion</keyword>
<comment type="similarity">
    <text evidence="2">Belongs to the mitochondrial carrier (TC 2.A.29) family.</text>
</comment>
<reference evidence="15 16" key="1">
    <citation type="journal article" date="2016" name="Mol. Biol. Evol.">
        <title>Comparative Genomics of Early-Diverging Mushroom-Forming Fungi Provides Insights into the Origins of Lignocellulose Decay Capabilities.</title>
        <authorList>
            <person name="Nagy L.G."/>
            <person name="Riley R."/>
            <person name="Tritt A."/>
            <person name="Adam C."/>
            <person name="Daum C."/>
            <person name="Floudas D."/>
            <person name="Sun H."/>
            <person name="Yadav J.S."/>
            <person name="Pangilinan J."/>
            <person name="Larsson K.H."/>
            <person name="Matsuura K."/>
            <person name="Barry K."/>
            <person name="Labutti K."/>
            <person name="Kuo R."/>
            <person name="Ohm R.A."/>
            <person name="Bhattacharya S.S."/>
            <person name="Shirouzu T."/>
            <person name="Yoshinaga Y."/>
            <person name="Martin F.M."/>
            <person name="Grigoriev I.V."/>
            <person name="Hibbett D.S."/>
        </authorList>
    </citation>
    <scope>NUCLEOTIDE SEQUENCE [LARGE SCALE GENOMIC DNA]</scope>
    <source>
        <strain evidence="15 16">L-15889</strain>
    </source>
</reference>
<evidence type="ECO:0000313" key="15">
    <source>
        <dbReference type="EMBL" id="KZT74346.1"/>
    </source>
</evidence>
<evidence type="ECO:0000256" key="6">
    <source>
        <dbReference type="ARBA" id="ARBA00022737"/>
    </source>
</evidence>
<evidence type="ECO:0000256" key="1">
    <source>
        <dbReference type="ARBA" id="ARBA00004448"/>
    </source>
</evidence>
<feature type="repeat" description="Solcar" evidence="12">
    <location>
        <begin position="305"/>
        <end position="403"/>
    </location>
</feature>
<dbReference type="PANTHER" id="PTHR24089">
    <property type="entry name" value="SOLUTE CARRIER FAMILY 25"/>
    <property type="match status" value="1"/>
</dbReference>
<sequence length="604" mass="66413">MAAGENNGPSNRELYEACLGGVQDRPYIPRLRSDPPPYQTIPRSLQEFRAQESSDARDKRLRDLWSRLPRRDGAHHDEDDSAQLGAGTDGSEVLPDGALTTEMAKQLQAMYEAELRSRCGAHTSGFLHRAVSWTEFRKYADAKEAELWRIFHDELDLDGNGRLDSEELMEALQRAGIQLSPSTLTEFMTFMTSSVHSHAITFPEFRDFLLLMPRKASPKEIFRYYEMRKVTSDEARGAARVNMEGDVTLSAEDMSVSRPAAIQHPANPATADTPVDHTVDLYEGDEEDEDGEFDEGDHHSWFEGSTAAKFLAAGGVAGAVSRTCTAPFDRLKIFLITRPPDLGGVSLSSKAPVRGVRAIGSAVARIYSEGGVLAFWTGNGLSVAKILPESAIKFLTYESSKRMFAQYWDHVDDPRDISGISRFLSGGIGGISSQLTIYPIETLKTQMMSSTGETKRTLVGAARKVWRLGGFRAFYRGLSIGLVGVFPYSAIDMSTFEALKLAYIRSTGIEEPGVLALLSFGSVSGSIGATSVYPLNLVRTRLQASGSSGHPQRYTGIMDVVQTTYTRDGWRGFYRGLFPTLAKVVPAVSISYVVYESSKRKLGV</sequence>
<name>A0A165U3H3_9APHY</name>
<keyword evidence="8" id="KW-0106">Calcium</keyword>
<evidence type="ECO:0000256" key="4">
    <source>
        <dbReference type="ARBA" id="ARBA00022692"/>
    </source>
</evidence>
<evidence type="ECO:0000256" key="12">
    <source>
        <dbReference type="PROSITE-ProRule" id="PRU00282"/>
    </source>
</evidence>
<dbReference type="InterPro" id="IPR018108">
    <property type="entry name" value="MCP_transmembrane"/>
</dbReference>
<dbReference type="EMBL" id="KV429033">
    <property type="protein sequence ID" value="KZT74346.1"/>
    <property type="molecule type" value="Genomic_DNA"/>
</dbReference>
<keyword evidence="16" id="KW-1185">Reference proteome</keyword>
<dbReference type="GO" id="GO:0005743">
    <property type="term" value="C:mitochondrial inner membrane"/>
    <property type="evidence" value="ECO:0007669"/>
    <property type="project" value="UniProtKB-SubCell"/>
</dbReference>
<dbReference type="InterPro" id="IPR011992">
    <property type="entry name" value="EF-hand-dom_pair"/>
</dbReference>
<feature type="repeat" description="Solcar" evidence="12">
    <location>
        <begin position="512"/>
        <end position="601"/>
    </location>
</feature>
<dbReference type="InterPro" id="IPR023395">
    <property type="entry name" value="MCP_dom_sf"/>
</dbReference>
<feature type="region of interest" description="Disordered" evidence="13">
    <location>
        <begin position="25"/>
        <end position="56"/>
    </location>
</feature>
<keyword evidence="6" id="KW-0677">Repeat</keyword>
<evidence type="ECO:0000256" key="10">
    <source>
        <dbReference type="ARBA" id="ARBA00023128"/>
    </source>
</evidence>
<dbReference type="FunFam" id="1.50.40.10:FF:000016">
    <property type="entry name" value="Solute carrier family 25 member 23"/>
    <property type="match status" value="1"/>
</dbReference>
<dbReference type="OrthoDB" id="270584at2759"/>
<keyword evidence="7" id="KW-0999">Mitochondrion inner membrane</keyword>
<evidence type="ECO:0000256" key="2">
    <source>
        <dbReference type="ARBA" id="ARBA00006375"/>
    </source>
</evidence>
<gene>
    <name evidence="15" type="ORF">DAEQUDRAFT_720509</name>
</gene>
<keyword evidence="11 12" id="KW-0472">Membrane</keyword>
<accession>A0A165U3H3</accession>
<proteinExistence type="inferred from homology"/>
<dbReference type="GO" id="GO:0005509">
    <property type="term" value="F:calcium ion binding"/>
    <property type="evidence" value="ECO:0007669"/>
    <property type="project" value="InterPro"/>
</dbReference>
<evidence type="ECO:0000313" key="16">
    <source>
        <dbReference type="Proteomes" id="UP000076727"/>
    </source>
</evidence>
<dbReference type="PROSITE" id="PS50920">
    <property type="entry name" value="SOLCAR"/>
    <property type="match status" value="3"/>
</dbReference>
<evidence type="ECO:0000259" key="14">
    <source>
        <dbReference type="PROSITE" id="PS50222"/>
    </source>
</evidence>
<evidence type="ECO:0000256" key="3">
    <source>
        <dbReference type="ARBA" id="ARBA00022448"/>
    </source>
</evidence>
<dbReference type="GO" id="GO:0055085">
    <property type="term" value="P:transmembrane transport"/>
    <property type="evidence" value="ECO:0007669"/>
    <property type="project" value="InterPro"/>
</dbReference>
<evidence type="ECO:0000256" key="7">
    <source>
        <dbReference type="ARBA" id="ARBA00022792"/>
    </source>
</evidence>
<dbReference type="PRINTS" id="PR00926">
    <property type="entry name" value="MITOCARRIER"/>
</dbReference>
<dbReference type="PROSITE" id="PS00018">
    <property type="entry name" value="EF_HAND_1"/>
    <property type="match status" value="1"/>
</dbReference>
<dbReference type="InterPro" id="IPR018247">
    <property type="entry name" value="EF_Hand_1_Ca_BS"/>
</dbReference>
<keyword evidence="5" id="KW-0479">Metal-binding</keyword>
<keyword evidence="4 12" id="KW-0812">Transmembrane</keyword>
<feature type="region of interest" description="Disordered" evidence="13">
    <location>
        <begin position="71"/>
        <end position="95"/>
    </location>
</feature>
<protein>
    <submittedName>
        <fullName evidence="15">Mitochondrial carrier</fullName>
    </submittedName>
</protein>
<evidence type="ECO:0000256" key="5">
    <source>
        <dbReference type="ARBA" id="ARBA00022723"/>
    </source>
</evidence>
<dbReference type="Pfam" id="PF00153">
    <property type="entry name" value="Mito_carr"/>
    <property type="match status" value="3"/>
</dbReference>
<dbReference type="InterPro" id="IPR002067">
    <property type="entry name" value="MCP"/>
</dbReference>
<dbReference type="AlphaFoldDB" id="A0A165U3H3"/>
<dbReference type="SUPFAM" id="SSF103506">
    <property type="entry name" value="Mitochondrial carrier"/>
    <property type="match status" value="1"/>
</dbReference>
<evidence type="ECO:0000256" key="11">
    <source>
        <dbReference type="ARBA" id="ARBA00023136"/>
    </source>
</evidence>
<evidence type="ECO:0000256" key="9">
    <source>
        <dbReference type="ARBA" id="ARBA00022989"/>
    </source>
</evidence>
<keyword evidence="9" id="KW-1133">Transmembrane helix</keyword>
<comment type="subcellular location">
    <subcellularLocation>
        <location evidence="1">Mitochondrion inner membrane</location>
        <topology evidence="1">Multi-pass membrane protein</topology>
    </subcellularLocation>
</comment>
<evidence type="ECO:0000256" key="8">
    <source>
        <dbReference type="ARBA" id="ARBA00022837"/>
    </source>
</evidence>
<dbReference type="PROSITE" id="PS50222">
    <property type="entry name" value="EF_HAND_2"/>
    <property type="match status" value="1"/>
</dbReference>
<dbReference type="SUPFAM" id="SSF47473">
    <property type="entry name" value="EF-hand"/>
    <property type="match status" value="1"/>
</dbReference>
<feature type="repeat" description="Solcar" evidence="12">
    <location>
        <begin position="417"/>
        <end position="502"/>
    </location>
</feature>